<dbReference type="InterPro" id="IPR036249">
    <property type="entry name" value="Thioredoxin-like_sf"/>
</dbReference>
<dbReference type="EMBL" id="JAEKJA010000037">
    <property type="protein sequence ID" value="MBJ3778731.1"/>
    <property type="molecule type" value="Genomic_DNA"/>
</dbReference>
<protein>
    <submittedName>
        <fullName evidence="7">DsbE family thiol:disulfide interchange protein</fullName>
    </submittedName>
</protein>
<reference evidence="7" key="1">
    <citation type="submission" date="2020-12" db="EMBL/GenBank/DDBJ databases">
        <title>Bacterial taxonomy.</title>
        <authorList>
            <person name="Pan X."/>
        </authorList>
    </citation>
    <scope>NUCLEOTIDE SEQUENCE</scope>
    <source>
        <strain evidence="7">B2012</strain>
    </source>
</reference>
<evidence type="ECO:0000256" key="4">
    <source>
        <dbReference type="ARBA" id="ARBA00023157"/>
    </source>
</evidence>
<sequence>MRPSPMRLSPMRLLLLVPVVAFVAMAGLFAWRITDGADRSVVPSALIGRPAPDPVFAPLEASLPGVDPASFKGRVSLVNVFASWCAPCRVEHPELMALSATPGLTLVGLNYKDRVSSARAFLAELGNPYDAVGVDPDGRAAIEWGVYGVPESFLVGPDGTIRAKHVGPLSPEVIAGDFGETMRDLLAAAGAPAS</sequence>
<dbReference type="NCBIfam" id="TIGR00385">
    <property type="entry name" value="dsbE"/>
    <property type="match status" value="1"/>
</dbReference>
<dbReference type="InterPro" id="IPR050553">
    <property type="entry name" value="Thioredoxin_ResA/DsbE_sf"/>
</dbReference>
<dbReference type="SUPFAM" id="SSF52833">
    <property type="entry name" value="Thioredoxin-like"/>
    <property type="match status" value="1"/>
</dbReference>
<dbReference type="PROSITE" id="PS00194">
    <property type="entry name" value="THIOREDOXIN_1"/>
    <property type="match status" value="1"/>
</dbReference>
<accession>A0A934ITV3</accession>
<feature type="domain" description="Thioredoxin" evidence="6">
    <location>
        <begin position="45"/>
        <end position="191"/>
    </location>
</feature>
<dbReference type="Proteomes" id="UP000609531">
    <property type="component" value="Unassembled WGS sequence"/>
</dbReference>
<name>A0A934ITV3_9HYPH</name>
<evidence type="ECO:0000256" key="2">
    <source>
        <dbReference type="ARBA" id="ARBA00007758"/>
    </source>
</evidence>
<dbReference type="CDD" id="cd03010">
    <property type="entry name" value="TlpA_like_DsbE"/>
    <property type="match status" value="1"/>
</dbReference>
<evidence type="ECO:0000256" key="1">
    <source>
        <dbReference type="ARBA" id="ARBA00004196"/>
    </source>
</evidence>
<comment type="subcellular location">
    <subcellularLocation>
        <location evidence="1">Cell envelope</location>
    </subcellularLocation>
</comment>
<evidence type="ECO:0000259" key="6">
    <source>
        <dbReference type="PROSITE" id="PS51352"/>
    </source>
</evidence>
<dbReference type="InterPro" id="IPR004799">
    <property type="entry name" value="Periplasmic_diS_OxRdtase_DsbE"/>
</dbReference>
<dbReference type="GO" id="GO:0030288">
    <property type="term" value="C:outer membrane-bounded periplasmic space"/>
    <property type="evidence" value="ECO:0007669"/>
    <property type="project" value="InterPro"/>
</dbReference>
<evidence type="ECO:0000256" key="5">
    <source>
        <dbReference type="ARBA" id="ARBA00023284"/>
    </source>
</evidence>
<comment type="similarity">
    <text evidence="2">Belongs to the thioredoxin family. DsbE subfamily.</text>
</comment>
<dbReference type="Pfam" id="PF08534">
    <property type="entry name" value="Redoxin"/>
    <property type="match status" value="1"/>
</dbReference>
<keyword evidence="5" id="KW-0676">Redox-active center</keyword>
<dbReference type="GO" id="GO:0017004">
    <property type="term" value="P:cytochrome complex assembly"/>
    <property type="evidence" value="ECO:0007669"/>
    <property type="project" value="UniProtKB-KW"/>
</dbReference>
<dbReference type="GO" id="GO:0015036">
    <property type="term" value="F:disulfide oxidoreductase activity"/>
    <property type="evidence" value="ECO:0007669"/>
    <property type="project" value="InterPro"/>
</dbReference>
<dbReference type="AlphaFoldDB" id="A0A934ITV3"/>
<gene>
    <name evidence="7" type="ORF">JCR33_23730</name>
</gene>
<dbReference type="PROSITE" id="PS51352">
    <property type="entry name" value="THIOREDOXIN_2"/>
    <property type="match status" value="1"/>
</dbReference>
<dbReference type="InterPro" id="IPR017937">
    <property type="entry name" value="Thioredoxin_CS"/>
</dbReference>
<comment type="caution">
    <text evidence="7">The sequence shown here is derived from an EMBL/GenBank/DDBJ whole genome shotgun (WGS) entry which is preliminary data.</text>
</comment>
<keyword evidence="3" id="KW-0201">Cytochrome c-type biogenesis</keyword>
<organism evidence="7 8">
    <name type="scientific">Acuticoccus mangrovi</name>
    <dbReference type="NCBI Taxonomy" id="2796142"/>
    <lineage>
        <taxon>Bacteria</taxon>
        <taxon>Pseudomonadati</taxon>
        <taxon>Pseudomonadota</taxon>
        <taxon>Alphaproteobacteria</taxon>
        <taxon>Hyphomicrobiales</taxon>
        <taxon>Amorphaceae</taxon>
        <taxon>Acuticoccus</taxon>
    </lineage>
</organism>
<proteinExistence type="inferred from homology"/>
<keyword evidence="8" id="KW-1185">Reference proteome</keyword>
<dbReference type="PANTHER" id="PTHR42852">
    <property type="entry name" value="THIOL:DISULFIDE INTERCHANGE PROTEIN DSBE"/>
    <property type="match status" value="1"/>
</dbReference>
<evidence type="ECO:0000256" key="3">
    <source>
        <dbReference type="ARBA" id="ARBA00022748"/>
    </source>
</evidence>
<dbReference type="Gene3D" id="3.40.30.10">
    <property type="entry name" value="Glutaredoxin"/>
    <property type="match status" value="1"/>
</dbReference>
<evidence type="ECO:0000313" key="8">
    <source>
        <dbReference type="Proteomes" id="UP000609531"/>
    </source>
</evidence>
<dbReference type="InterPro" id="IPR013766">
    <property type="entry name" value="Thioredoxin_domain"/>
</dbReference>
<dbReference type="PANTHER" id="PTHR42852:SF6">
    <property type="entry name" value="THIOL:DISULFIDE INTERCHANGE PROTEIN DSBE"/>
    <property type="match status" value="1"/>
</dbReference>
<keyword evidence="4" id="KW-1015">Disulfide bond</keyword>
<dbReference type="InterPro" id="IPR013740">
    <property type="entry name" value="Redoxin"/>
</dbReference>
<evidence type="ECO:0000313" key="7">
    <source>
        <dbReference type="EMBL" id="MBJ3778731.1"/>
    </source>
</evidence>